<evidence type="ECO:0000313" key="5">
    <source>
        <dbReference type="Proteomes" id="UP000326364"/>
    </source>
</evidence>
<evidence type="ECO:0000313" key="2">
    <source>
        <dbReference type="EMBL" id="KAA9013085.1"/>
    </source>
</evidence>
<evidence type="ECO:0000256" key="1">
    <source>
        <dbReference type="SAM" id="MobiDB-lite"/>
    </source>
</evidence>
<feature type="compositionally biased region" description="Low complexity" evidence="1">
    <location>
        <begin position="7"/>
        <end position="18"/>
    </location>
</feature>
<evidence type="ECO:0000313" key="4">
    <source>
        <dbReference type="Proteomes" id="UP000325933"/>
    </source>
</evidence>
<feature type="region of interest" description="Disordered" evidence="1">
    <location>
        <begin position="1"/>
        <end position="32"/>
    </location>
</feature>
<keyword evidence="5" id="KW-1185">Reference proteome</keyword>
<dbReference type="EMBL" id="VYQA01000018">
    <property type="protein sequence ID" value="KAA9025384.1"/>
    <property type="molecule type" value="Genomic_DNA"/>
</dbReference>
<organism evidence="3 4">
    <name type="scientific">Sphingobium limneticum</name>
    <dbReference type="NCBI Taxonomy" id="1007511"/>
    <lineage>
        <taxon>Bacteria</taxon>
        <taxon>Pseudomonadati</taxon>
        <taxon>Pseudomonadota</taxon>
        <taxon>Alphaproteobacteria</taxon>
        <taxon>Sphingomonadales</taxon>
        <taxon>Sphingomonadaceae</taxon>
        <taxon>Sphingobium</taxon>
    </lineage>
</organism>
<dbReference type="AlphaFoldDB" id="A0A5J5HWK9"/>
<gene>
    <name evidence="3" type="ORF">F4U95_19465</name>
    <name evidence="2" type="ORF">F4U96_19340</name>
</gene>
<sequence length="112" mass="11984">MGEMRWRAQAQAVAQRPVVEQDPPRFAMPPGGNVEGRAIARDHAASFLAIDQRRTCAIAGDQIVQIGAHQGAAAAALRANLDQQPLHHAHAQCPAWPEGNDPGGVCHDRGDR</sequence>
<name>A0A5J5HWK9_9SPHN</name>
<proteinExistence type="predicted"/>
<accession>A0A5J5HWK9</accession>
<reference evidence="4 5" key="1">
    <citation type="submission" date="2019-09" db="EMBL/GenBank/DDBJ databases">
        <authorList>
            <person name="Feng G."/>
        </authorList>
    </citation>
    <scope>NUCLEOTIDE SEQUENCE [LARGE SCALE GENOMIC DNA]</scope>
    <source>
        <strain evidence="3 4">KACC 19283</strain>
        <strain evidence="2 5">KACC 19284</strain>
    </source>
</reference>
<dbReference type="Proteomes" id="UP000325933">
    <property type="component" value="Unassembled WGS sequence"/>
</dbReference>
<evidence type="ECO:0000313" key="3">
    <source>
        <dbReference type="EMBL" id="KAA9025384.1"/>
    </source>
</evidence>
<protein>
    <submittedName>
        <fullName evidence="3">Uncharacterized protein</fullName>
    </submittedName>
</protein>
<dbReference type="Proteomes" id="UP000326364">
    <property type="component" value="Unassembled WGS sequence"/>
</dbReference>
<comment type="caution">
    <text evidence="3">The sequence shown here is derived from an EMBL/GenBank/DDBJ whole genome shotgun (WGS) entry which is preliminary data.</text>
</comment>
<dbReference type="EMBL" id="VYQB01000018">
    <property type="protein sequence ID" value="KAA9013085.1"/>
    <property type="molecule type" value="Genomic_DNA"/>
</dbReference>
<feature type="region of interest" description="Disordered" evidence="1">
    <location>
        <begin position="87"/>
        <end position="112"/>
    </location>
</feature>